<evidence type="ECO:0000313" key="2">
    <source>
        <dbReference type="EMBL" id="PRZ39718.1"/>
    </source>
</evidence>
<organism evidence="2 3">
    <name type="scientific">Antricoccus suffuscus</name>
    <dbReference type="NCBI Taxonomy" id="1629062"/>
    <lineage>
        <taxon>Bacteria</taxon>
        <taxon>Bacillati</taxon>
        <taxon>Actinomycetota</taxon>
        <taxon>Actinomycetes</taxon>
        <taxon>Geodermatophilales</taxon>
        <taxon>Antricoccaceae</taxon>
        <taxon>Antricoccus</taxon>
    </lineage>
</organism>
<reference evidence="2 3" key="1">
    <citation type="submission" date="2018-03" db="EMBL/GenBank/DDBJ databases">
        <title>Genomic Encyclopedia of Archaeal and Bacterial Type Strains, Phase II (KMG-II): from individual species to whole genera.</title>
        <authorList>
            <person name="Goeker M."/>
        </authorList>
    </citation>
    <scope>NUCLEOTIDE SEQUENCE [LARGE SCALE GENOMIC DNA]</scope>
    <source>
        <strain evidence="2 3">DSM 100065</strain>
    </source>
</reference>
<sequence length="123" mass="12611">MASHKSAAVAARQRVHDHLQAQIDALTTAVETGIGAVERLGDLQAERARVLADLDAREQDARGTLADAAAQLQGLKKTRAEISELLGLTAAGITLPTKKKKPAATKNAPGTTGAEPPEASAAG</sequence>
<dbReference type="RefSeq" id="WP_106350440.1">
    <property type="nucleotide sequence ID" value="NZ_PVUE01000018.1"/>
</dbReference>
<dbReference type="Proteomes" id="UP000237752">
    <property type="component" value="Unassembled WGS sequence"/>
</dbReference>
<feature type="region of interest" description="Disordered" evidence="1">
    <location>
        <begin position="96"/>
        <end position="123"/>
    </location>
</feature>
<keyword evidence="3" id="KW-1185">Reference proteome</keyword>
<evidence type="ECO:0000313" key="3">
    <source>
        <dbReference type="Proteomes" id="UP000237752"/>
    </source>
</evidence>
<evidence type="ECO:0000256" key="1">
    <source>
        <dbReference type="SAM" id="MobiDB-lite"/>
    </source>
</evidence>
<dbReference type="OrthoDB" id="5217521at2"/>
<name>A0A2T0ZUF9_9ACTN</name>
<dbReference type="AlphaFoldDB" id="A0A2T0ZUF9"/>
<dbReference type="EMBL" id="PVUE01000018">
    <property type="protein sequence ID" value="PRZ39718.1"/>
    <property type="molecule type" value="Genomic_DNA"/>
</dbReference>
<comment type="caution">
    <text evidence="2">The sequence shown here is derived from an EMBL/GenBank/DDBJ whole genome shotgun (WGS) entry which is preliminary data.</text>
</comment>
<feature type="compositionally biased region" description="Low complexity" evidence="1">
    <location>
        <begin position="104"/>
        <end position="114"/>
    </location>
</feature>
<proteinExistence type="predicted"/>
<accession>A0A2T0ZUF9</accession>
<gene>
    <name evidence="2" type="ORF">CLV47_11882</name>
</gene>
<protein>
    <submittedName>
        <fullName evidence="2">Uncharacterized protein</fullName>
    </submittedName>
</protein>